<keyword evidence="3" id="KW-1185">Reference proteome</keyword>
<dbReference type="SUPFAM" id="SSF55144">
    <property type="entry name" value="LigT-like"/>
    <property type="match status" value="1"/>
</dbReference>
<comment type="caution">
    <text evidence="2">The sequence shown here is derived from an EMBL/GenBank/DDBJ whole genome shotgun (WGS) entry which is preliminary data.</text>
</comment>
<dbReference type="Proteomes" id="UP000289792">
    <property type="component" value="Unassembled WGS sequence"/>
</dbReference>
<proteinExistence type="predicted"/>
<organism evidence="2 3">
    <name type="scientific">Gelidibacter gilvus</name>
    <dbReference type="NCBI Taxonomy" id="59602"/>
    <lineage>
        <taxon>Bacteria</taxon>
        <taxon>Pseudomonadati</taxon>
        <taxon>Bacteroidota</taxon>
        <taxon>Flavobacteriia</taxon>
        <taxon>Flavobacteriales</taxon>
        <taxon>Flavobacteriaceae</taxon>
        <taxon>Gelidibacter</taxon>
    </lineage>
</organism>
<feature type="domain" description="A-kinase anchor protein 7-like phosphoesterase" evidence="1">
    <location>
        <begin position="49"/>
        <end position="207"/>
    </location>
</feature>
<name>A0A4Q0XE06_9FLAO</name>
<dbReference type="AlphaFoldDB" id="A0A4Q0XE06"/>
<gene>
    <name evidence="2" type="ORF">ESZ48_14350</name>
</gene>
<dbReference type="OrthoDB" id="2326088at2"/>
<evidence type="ECO:0000313" key="2">
    <source>
        <dbReference type="EMBL" id="RXJ45987.1"/>
    </source>
</evidence>
<dbReference type="InterPro" id="IPR019510">
    <property type="entry name" value="AKAP7-like_phosphoesterase"/>
</dbReference>
<sequence>MNLKEHYNKLYKESIGEISSDNYDIDPMLHADDDNRFGVSLLIRPPVEIKNEIQKFLNELKSIEPNQYYYPNTDIHITVISIISCYDGLELSNLNVPEYIELIGKSLKNAQSITIKCKGVTASPSCIMIQGFLEDSSLNHLRDNLRHDFKDSTLEQSMDERYVIQTAHATVFRFSEQLKQKEEFLELLEKYRSHDFGTFQVNQLELSYNDWYHQDKLVTKLHEFKMTY</sequence>
<evidence type="ECO:0000313" key="3">
    <source>
        <dbReference type="Proteomes" id="UP000289792"/>
    </source>
</evidence>
<evidence type="ECO:0000259" key="1">
    <source>
        <dbReference type="Pfam" id="PF10469"/>
    </source>
</evidence>
<protein>
    <submittedName>
        <fullName evidence="2">Mutarotase</fullName>
    </submittedName>
</protein>
<dbReference type="InterPro" id="IPR009097">
    <property type="entry name" value="Cyclic_Pdiesterase"/>
</dbReference>
<dbReference type="RefSeq" id="WP_129018189.1">
    <property type="nucleotide sequence ID" value="NZ_SDDZ01000009.1"/>
</dbReference>
<reference evidence="2 3" key="1">
    <citation type="submission" date="2019-01" db="EMBL/GenBank/DDBJ databases">
        <title>Genome sequence of the Antarctic species Gelidibacter gilvus ACAM 158(T).</title>
        <authorList>
            <person name="Bowman J.P."/>
        </authorList>
    </citation>
    <scope>NUCLEOTIDE SEQUENCE [LARGE SCALE GENOMIC DNA]</scope>
    <source>
        <strain evidence="2 3">IC158</strain>
    </source>
</reference>
<dbReference type="EMBL" id="SDDZ01000009">
    <property type="protein sequence ID" value="RXJ45987.1"/>
    <property type="molecule type" value="Genomic_DNA"/>
</dbReference>
<dbReference type="Gene3D" id="3.90.1140.10">
    <property type="entry name" value="Cyclic phosphodiesterase"/>
    <property type="match status" value="1"/>
</dbReference>
<dbReference type="Pfam" id="PF10469">
    <property type="entry name" value="AKAP7_NLS"/>
    <property type="match status" value="1"/>
</dbReference>
<accession>A0A4Q0XE06</accession>